<feature type="domain" description="Histidine kinase/HSP90-like ATPase" evidence="11">
    <location>
        <begin position="301"/>
        <end position="427"/>
    </location>
</feature>
<keyword evidence="5" id="KW-0547">Nucleotide-binding</keyword>
<dbReference type="InterPro" id="IPR050482">
    <property type="entry name" value="Sensor_HK_TwoCompSys"/>
</dbReference>
<feature type="region of interest" description="Disordered" evidence="9">
    <location>
        <begin position="337"/>
        <end position="449"/>
    </location>
</feature>
<keyword evidence="4" id="KW-0808">Transferase</keyword>
<dbReference type="InterPro" id="IPR003594">
    <property type="entry name" value="HATPase_dom"/>
</dbReference>
<dbReference type="InterPro" id="IPR011712">
    <property type="entry name" value="Sig_transdc_His_kin_sub3_dim/P"/>
</dbReference>
<evidence type="ECO:0000256" key="5">
    <source>
        <dbReference type="ARBA" id="ARBA00022741"/>
    </source>
</evidence>
<protein>
    <recommendedName>
        <fullName evidence="2">histidine kinase</fullName>
        <ecNumber evidence="2">2.7.13.3</ecNumber>
    </recommendedName>
</protein>
<evidence type="ECO:0000256" key="8">
    <source>
        <dbReference type="ARBA" id="ARBA00023012"/>
    </source>
</evidence>
<evidence type="ECO:0000256" key="3">
    <source>
        <dbReference type="ARBA" id="ARBA00022553"/>
    </source>
</evidence>
<dbReference type="EC" id="2.7.13.3" evidence="2"/>
<dbReference type="PANTHER" id="PTHR24421">
    <property type="entry name" value="NITRATE/NITRITE SENSOR PROTEIN NARX-RELATED"/>
    <property type="match status" value="1"/>
</dbReference>
<dbReference type="GO" id="GO:0000155">
    <property type="term" value="F:phosphorelay sensor kinase activity"/>
    <property type="evidence" value="ECO:0007669"/>
    <property type="project" value="InterPro"/>
</dbReference>
<name>A0AAU8FVR0_9MICO</name>
<dbReference type="InterPro" id="IPR036890">
    <property type="entry name" value="HATPase_C_sf"/>
</dbReference>
<feature type="compositionally biased region" description="Basic and acidic residues" evidence="9">
    <location>
        <begin position="344"/>
        <end position="354"/>
    </location>
</feature>
<evidence type="ECO:0000256" key="7">
    <source>
        <dbReference type="ARBA" id="ARBA00022840"/>
    </source>
</evidence>
<gene>
    <name evidence="12" type="ORF">ABRQ22_13795</name>
</gene>
<dbReference type="GO" id="GO:0016020">
    <property type="term" value="C:membrane"/>
    <property type="evidence" value="ECO:0007669"/>
    <property type="project" value="InterPro"/>
</dbReference>
<keyword evidence="8" id="KW-0902">Two-component regulatory system</keyword>
<evidence type="ECO:0000256" key="1">
    <source>
        <dbReference type="ARBA" id="ARBA00000085"/>
    </source>
</evidence>
<dbReference type="SMART" id="SM00387">
    <property type="entry name" value="HATPase_c"/>
    <property type="match status" value="1"/>
</dbReference>
<comment type="catalytic activity">
    <reaction evidence="1">
        <text>ATP + protein L-histidine = ADP + protein N-phospho-L-histidine.</text>
        <dbReference type="EC" id="2.7.13.3"/>
    </reaction>
</comment>
<keyword evidence="10" id="KW-0812">Transmembrane</keyword>
<dbReference type="Pfam" id="PF02518">
    <property type="entry name" value="HATPase_c"/>
    <property type="match status" value="1"/>
</dbReference>
<feature type="compositionally biased region" description="Low complexity" evidence="9">
    <location>
        <begin position="355"/>
        <end position="368"/>
    </location>
</feature>
<dbReference type="EMBL" id="CP159290">
    <property type="protein sequence ID" value="XCH28673.1"/>
    <property type="molecule type" value="Genomic_DNA"/>
</dbReference>
<evidence type="ECO:0000256" key="9">
    <source>
        <dbReference type="SAM" id="MobiDB-lite"/>
    </source>
</evidence>
<evidence type="ECO:0000256" key="2">
    <source>
        <dbReference type="ARBA" id="ARBA00012438"/>
    </source>
</evidence>
<reference evidence="12" key="1">
    <citation type="submission" date="2024-06" db="EMBL/GenBank/DDBJ databases">
        <title>Complete genome sequence of the cellulolytic actinobacterium, Cellulosimicrobium ES-005.</title>
        <authorList>
            <person name="Matthews C.T."/>
            <person name="Underwood K.D."/>
            <person name="Ghanchi K.M."/>
            <person name="Fields S.D."/>
            <person name="Gardner S.G."/>
        </authorList>
    </citation>
    <scope>NUCLEOTIDE SEQUENCE</scope>
    <source>
        <strain evidence="12">ES-005</strain>
    </source>
</reference>
<keyword evidence="10" id="KW-0472">Membrane</keyword>
<dbReference type="Pfam" id="PF07730">
    <property type="entry name" value="HisKA_3"/>
    <property type="match status" value="1"/>
</dbReference>
<feature type="transmembrane region" description="Helical" evidence="10">
    <location>
        <begin position="133"/>
        <end position="152"/>
    </location>
</feature>
<proteinExistence type="predicted"/>
<dbReference type="SUPFAM" id="SSF55874">
    <property type="entry name" value="ATPase domain of HSP90 chaperone/DNA topoisomerase II/histidine kinase"/>
    <property type="match status" value="1"/>
</dbReference>
<accession>A0AAU8FVR0</accession>
<evidence type="ECO:0000259" key="11">
    <source>
        <dbReference type="SMART" id="SM00387"/>
    </source>
</evidence>
<dbReference type="Gene3D" id="3.30.565.10">
    <property type="entry name" value="Histidine kinase-like ATPase, C-terminal domain"/>
    <property type="match status" value="1"/>
</dbReference>
<feature type="transmembrane region" description="Helical" evidence="10">
    <location>
        <begin position="41"/>
        <end position="57"/>
    </location>
</feature>
<dbReference type="GO" id="GO:0005524">
    <property type="term" value="F:ATP binding"/>
    <property type="evidence" value="ECO:0007669"/>
    <property type="project" value="UniProtKB-KW"/>
</dbReference>
<feature type="compositionally biased region" description="Basic and acidic residues" evidence="9">
    <location>
        <begin position="437"/>
        <end position="449"/>
    </location>
</feature>
<dbReference type="Gene3D" id="1.20.5.1930">
    <property type="match status" value="1"/>
</dbReference>
<feature type="transmembrane region" description="Helical" evidence="10">
    <location>
        <begin position="106"/>
        <end position="126"/>
    </location>
</feature>
<dbReference type="PANTHER" id="PTHR24421:SF10">
    <property type="entry name" value="NITRATE_NITRITE SENSOR PROTEIN NARQ"/>
    <property type="match status" value="1"/>
</dbReference>
<evidence type="ECO:0000256" key="10">
    <source>
        <dbReference type="SAM" id="Phobius"/>
    </source>
</evidence>
<dbReference type="AlphaFoldDB" id="A0AAU8FVR0"/>
<dbReference type="GO" id="GO:0046983">
    <property type="term" value="F:protein dimerization activity"/>
    <property type="evidence" value="ECO:0007669"/>
    <property type="project" value="InterPro"/>
</dbReference>
<evidence type="ECO:0000256" key="6">
    <source>
        <dbReference type="ARBA" id="ARBA00022777"/>
    </source>
</evidence>
<keyword evidence="6 12" id="KW-0418">Kinase</keyword>
<dbReference type="RefSeq" id="WP_253051914.1">
    <property type="nucleotide sequence ID" value="NZ_CP159290.1"/>
</dbReference>
<dbReference type="CDD" id="cd16917">
    <property type="entry name" value="HATPase_UhpB-NarQ-NarX-like"/>
    <property type="match status" value="1"/>
</dbReference>
<keyword evidence="7" id="KW-0067">ATP-binding</keyword>
<feature type="transmembrane region" description="Helical" evidence="10">
    <location>
        <begin position="64"/>
        <end position="86"/>
    </location>
</feature>
<keyword evidence="10" id="KW-1133">Transmembrane helix</keyword>
<evidence type="ECO:0000313" key="12">
    <source>
        <dbReference type="EMBL" id="XCH28673.1"/>
    </source>
</evidence>
<sequence length="449" mass="45673">MGPLDRRRPRAFLAVVLAVLSVAGSVGATHGQPGARPLDLAAVALLLVSPLALVLLVPRPVAAVAVSVAAAGVFLVAGYAWGPVLAGPVGVLVGVLLSGPAERARRVAWGGAVLLAGAVVAAAALRPDAPPRATLLGGAAWTVVVLLVAGAIRDRSARIAAARQAEQVARVERERTAVADERLRIAREVHDVLAHSLSAITVQAGVGLHLLDRDPDQARSALTAIRTTSTEALDEVRAVLGVVRGEPLAEAAAAHDLAAADAPLAPTWDLAALPRLVQRAEGGGIAVALAVDPATAGLPDRLAGVVYRVVQEALTNVRRHAHGATHVDVRVVVDASDGSASDRSGTRADGDSTSRRVTVTVTDDGAGAPSDAEPGYGLRGMRERVESVGGSLAAGSVPGPTPGLGSEREEGTAGRGFRVRAVFPWPGTTPRSGSTGRSDEGPPRHEEAP</sequence>
<keyword evidence="3" id="KW-0597">Phosphoprotein</keyword>
<evidence type="ECO:0000256" key="4">
    <source>
        <dbReference type="ARBA" id="ARBA00022679"/>
    </source>
</evidence>
<organism evidence="12">
    <name type="scientific">Cellulosimicrobium sp. ES-005</name>
    <dbReference type="NCBI Taxonomy" id="3163031"/>
    <lineage>
        <taxon>Bacteria</taxon>
        <taxon>Bacillati</taxon>
        <taxon>Actinomycetota</taxon>
        <taxon>Actinomycetes</taxon>
        <taxon>Micrococcales</taxon>
        <taxon>Promicromonosporaceae</taxon>
        <taxon>Cellulosimicrobium</taxon>
    </lineage>
</organism>